<comment type="similarity">
    <text evidence="6">Belongs to the NFYC/HAP5 subunit family.</text>
</comment>
<dbReference type="GO" id="GO:0000981">
    <property type="term" value="F:DNA-binding transcription factor activity, RNA polymerase II-specific"/>
    <property type="evidence" value="ECO:0007669"/>
    <property type="project" value="TreeGrafter"/>
</dbReference>
<dbReference type="Gene3D" id="1.10.20.10">
    <property type="entry name" value="Histone, subunit A"/>
    <property type="match status" value="1"/>
</dbReference>
<keyword evidence="3" id="KW-0238">DNA-binding</keyword>
<keyword evidence="5" id="KW-0539">Nucleus</keyword>
<name>A0AAP0BX19_9ASPA</name>
<dbReference type="AlphaFoldDB" id="A0AAP0BX19"/>
<dbReference type="CDD" id="cd22908">
    <property type="entry name" value="HFD_NFYC-like"/>
    <property type="match status" value="1"/>
</dbReference>
<feature type="domain" description="Transcription factor CBF/NF-Y/archaeal histone" evidence="8">
    <location>
        <begin position="86"/>
        <end position="149"/>
    </location>
</feature>
<dbReference type="GO" id="GO:0005634">
    <property type="term" value="C:nucleus"/>
    <property type="evidence" value="ECO:0007669"/>
    <property type="project" value="UniProtKB-SubCell"/>
</dbReference>
<evidence type="ECO:0000256" key="6">
    <source>
        <dbReference type="ARBA" id="ARBA00038129"/>
    </source>
</evidence>
<dbReference type="InterPro" id="IPR003958">
    <property type="entry name" value="CBFA_NFYB_domain"/>
</dbReference>
<accession>A0AAP0BX19</accession>
<evidence type="ECO:0000256" key="7">
    <source>
        <dbReference type="SAM" id="MobiDB-lite"/>
    </source>
</evidence>
<feature type="region of interest" description="Disordered" evidence="7">
    <location>
        <begin position="213"/>
        <end position="235"/>
    </location>
</feature>
<evidence type="ECO:0000256" key="2">
    <source>
        <dbReference type="ARBA" id="ARBA00023015"/>
    </source>
</evidence>
<dbReference type="GO" id="GO:0046982">
    <property type="term" value="F:protein heterodimerization activity"/>
    <property type="evidence" value="ECO:0007669"/>
    <property type="project" value="InterPro"/>
</dbReference>
<comment type="subcellular location">
    <subcellularLocation>
        <location evidence="1">Nucleus</location>
    </subcellularLocation>
</comment>
<dbReference type="EMBL" id="JBBWWQ010000002">
    <property type="protein sequence ID" value="KAK8953864.1"/>
    <property type="molecule type" value="Genomic_DNA"/>
</dbReference>
<evidence type="ECO:0000256" key="3">
    <source>
        <dbReference type="ARBA" id="ARBA00023125"/>
    </source>
</evidence>
<dbReference type="Pfam" id="PF00808">
    <property type="entry name" value="CBFD_NFYB_HMF"/>
    <property type="match status" value="1"/>
</dbReference>
<evidence type="ECO:0000313" key="10">
    <source>
        <dbReference type="Proteomes" id="UP001418222"/>
    </source>
</evidence>
<dbReference type="FunFam" id="1.10.20.10:FF:000006">
    <property type="entry name" value="Nuclear transcription factor Y subunit gamma"/>
    <property type="match status" value="1"/>
</dbReference>
<dbReference type="PANTHER" id="PTHR10252:SF8">
    <property type="entry name" value="NUCLEAR TRANSCRIPTION FACTOR Y SUBUNIT GAMMA"/>
    <property type="match status" value="1"/>
</dbReference>
<keyword evidence="2" id="KW-0805">Transcription regulation</keyword>
<evidence type="ECO:0000256" key="1">
    <source>
        <dbReference type="ARBA" id="ARBA00004123"/>
    </source>
</evidence>
<proteinExistence type="inferred from homology"/>
<dbReference type="PANTHER" id="PTHR10252">
    <property type="entry name" value="HISTONE-LIKE TRANSCRIPTION FACTOR CCAAT-RELATED"/>
    <property type="match status" value="1"/>
</dbReference>
<dbReference type="SUPFAM" id="SSF47113">
    <property type="entry name" value="Histone-fold"/>
    <property type="match status" value="1"/>
</dbReference>
<sequence length="235" mass="26900">MDDNDESQQNAMNPIHIPLAPNTLQANQMMAPTNGLTAQFPYQFPPPQIPPHIQHQSLSHLDRQIQIFWANQLQEVKTIYDFKNHNLPLARIKKIMKADEDVKMIAAETPVLFSKACEMFILELTYRAWSQAEGSKRRTLQRSDVSSAIAVTPSFDFLVEIVPMEEMKETATLPSVPGSSSGKLNDMPYFYDTSKFGTMMMDMRGSEMNLDFAPQQQEQEQHQQHQHHHRGKSSQ</sequence>
<dbReference type="GO" id="GO:0000978">
    <property type="term" value="F:RNA polymerase II cis-regulatory region sequence-specific DNA binding"/>
    <property type="evidence" value="ECO:0007669"/>
    <property type="project" value="TreeGrafter"/>
</dbReference>
<evidence type="ECO:0000313" key="9">
    <source>
        <dbReference type="EMBL" id="KAK8953864.1"/>
    </source>
</evidence>
<feature type="compositionally biased region" description="Basic residues" evidence="7">
    <location>
        <begin position="224"/>
        <end position="235"/>
    </location>
</feature>
<dbReference type="InterPro" id="IPR050568">
    <property type="entry name" value="Transcr_DNA_Rep_Reg"/>
</dbReference>
<evidence type="ECO:0000256" key="5">
    <source>
        <dbReference type="ARBA" id="ARBA00023242"/>
    </source>
</evidence>
<protein>
    <submittedName>
        <fullName evidence="9">Nuclear transcription factor Y subunit C-2</fullName>
    </submittedName>
</protein>
<keyword evidence="10" id="KW-1185">Reference proteome</keyword>
<reference evidence="9 10" key="1">
    <citation type="journal article" date="2022" name="Nat. Plants">
        <title>Genomes of leafy and leafless Platanthera orchids illuminate the evolution of mycoheterotrophy.</title>
        <authorList>
            <person name="Li M.H."/>
            <person name="Liu K.W."/>
            <person name="Li Z."/>
            <person name="Lu H.C."/>
            <person name="Ye Q.L."/>
            <person name="Zhang D."/>
            <person name="Wang J.Y."/>
            <person name="Li Y.F."/>
            <person name="Zhong Z.M."/>
            <person name="Liu X."/>
            <person name="Yu X."/>
            <person name="Liu D.K."/>
            <person name="Tu X.D."/>
            <person name="Liu B."/>
            <person name="Hao Y."/>
            <person name="Liao X.Y."/>
            <person name="Jiang Y.T."/>
            <person name="Sun W.H."/>
            <person name="Chen J."/>
            <person name="Chen Y.Q."/>
            <person name="Ai Y."/>
            <person name="Zhai J.W."/>
            <person name="Wu S.S."/>
            <person name="Zhou Z."/>
            <person name="Hsiao Y.Y."/>
            <person name="Wu W.L."/>
            <person name="Chen Y.Y."/>
            <person name="Lin Y.F."/>
            <person name="Hsu J.L."/>
            <person name="Li C.Y."/>
            <person name="Wang Z.W."/>
            <person name="Zhao X."/>
            <person name="Zhong W.Y."/>
            <person name="Ma X.K."/>
            <person name="Ma L."/>
            <person name="Huang J."/>
            <person name="Chen G.Z."/>
            <person name="Huang M.Z."/>
            <person name="Huang L."/>
            <person name="Peng D.H."/>
            <person name="Luo Y.B."/>
            <person name="Zou S.Q."/>
            <person name="Chen S.P."/>
            <person name="Lan S."/>
            <person name="Tsai W.C."/>
            <person name="Van de Peer Y."/>
            <person name="Liu Z.J."/>
        </authorList>
    </citation>
    <scope>NUCLEOTIDE SEQUENCE [LARGE SCALE GENOMIC DNA]</scope>
    <source>
        <strain evidence="9">Lor287</strain>
    </source>
</reference>
<dbReference type="InterPro" id="IPR009072">
    <property type="entry name" value="Histone-fold"/>
</dbReference>
<comment type="caution">
    <text evidence="9">The sequence shown here is derived from an EMBL/GenBank/DDBJ whole genome shotgun (WGS) entry which is preliminary data.</text>
</comment>
<evidence type="ECO:0000259" key="8">
    <source>
        <dbReference type="Pfam" id="PF00808"/>
    </source>
</evidence>
<evidence type="ECO:0000256" key="4">
    <source>
        <dbReference type="ARBA" id="ARBA00023163"/>
    </source>
</evidence>
<keyword evidence="4" id="KW-0804">Transcription</keyword>
<organism evidence="9 10">
    <name type="scientific">Platanthera zijinensis</name>
    <dbReference type="NCBI Taxonomy" id="2320716"/>
    <lineage>
        <taxon>Eukaryota</taxon>
        <taxon>Viridiplantae</taxon>
        <taxon>Streptophyta</taxon>
        <taxon>Embryophyta</taxon>
        <taxon>Tracheophyta</taxon>
        <taxon>Spermatophyta</taxon>
        <taxon>Magnoliopsida</taxon>
        <taxon>Liliopsida</taxon>
        <taxon>Asparagales</taxon>
        <taxon>Orchidaceae</taxon>
        <taxon>Orchidoideae</taxon>
        <taxon>Orchideae</taxon>
        <taxon>Orchidinae</taxon>
        <taxon>Platanthera</taxon>
    </lineage>
</organism>
<gene>
    <name evidence="9" type="primary">NFYC2</name>
    <name evidence="9" type="ORF">KSP39_PZI002463</name>
</gene>
<dbReference type="Proteomes" id="UP001418222">
    <property type="component" value="Unassembled WGS sequence"/>
</dbReference>